<dbReference type="Pfam" id="PF08246">
    <property type="entry name" value="Inhibitor_I29"/>
    <property type="match status" value="1"/>
</dbReference>
<dbReference type="SUPFAM" id="SSF54001">
    <property type="entry name" value="Cysteine proteinases"/>
    <property type="match status" value="1"/>
</dbReference>
<reference evidence="2" key="1">
    <citation type="submission" date="2023-01" db="EMBL/GenBank/DDBJ databases">
        <title>Metagenome sequencing of chrysophaentin producing Chrysophaeum taylorii.</title>
        <authorList>
            <person name="Davison J."/>
            <person name="Bewley C."/>
        </authorList>
    </citation>
    <scope>NUCLEOTIDE SEQUENCE</scope>
    <source>
        <strain evidence="2">NIES-1699</strain>
    </source>
</reference>
<gene>
    <name evidence="2" type="ORF">CTAYLR_006894</name>
</gene>
<accession>A0AAD7UFU4</accession>
<evidence type="ECO:0000313" key="3">
    <source>
        <dbReference type="Proteomes" id="UP001230188"/>
    </source>
</evidence>
<organism evidence="2 3">
    <name type="scientific">Chrysophaeum taylorii</name>
    <dbReference type="NCBI Taxonomy" id="2483200"/>
    <lineage>
        <taxon>Eukaryota</taxon>
        <taxon>Sar</taxon>
        <taxon>Stramenopiles</taxon>
        <taxon>Ochrophyta</taxon>
        <taxon>Pelagophyceae</taxon>
        <taxon>Pelagomonadales</taxon>
        <taxon>Pelagomonadaceae</taxon>
        <taxon>Chrysophaeum</taxon>
    </lineage>
</organism>
<dbReference type="AlphaFoldDB" id="A0AAD7UFU4"/>
<keyword evidence="3" id="KW-1185">Reference proteome</keyword>
<sequence length="391" mass="41377">MRGVLVFLGIAGHEAFVAVEPPRHHHHRGPIGGATAAAADDLAEAGQILGEMGEMLSRVNAAAGRLLGVEERALADMSAETAKVAAEQARAYGDKAKVVSANVAANTELELERTEERLLALKGPAIEVIDGALRTSLAAADDASKSGKDALAGLEATLQQSIDLAKGRIDLVQGLSDEAKTAAIREAKTLAAASEIDGFDDVVKRGFAALREGIDAYDASKPYEVATTALDRIKAGAELGVDSYSSQIATAGRVAARATKTLQDVVRDYAEKDFKIPTSLADLDQTTVAVAVGIFALAALAANADVSPSASMPSASTPPVSVSLRADAALRKEFTAYCIRYNKRYYDDDVYAVHFERWKRRFAVIQRHNSKGLEPQLELNAYADLPGDDIS</sequence>
<protein>
    <recommendedName>
        <fullName evidence="1">Cathepsin propeptide inhibitor domain-containing protein</fullName>
    </recommendedName>
</protein>
<feature type="domain" description="Cathepsin propeptide inhibitor" evidence="1">
    <location>
        <begin position="334"/>
        <end position="390"/>
    </location>
</feature>
<proteinExistence type="predicted"/>
<dbReference type="Proteomes" id="UP001230188">
    <property type="component" value="Unassembled WGS sequence"/>
</dbReference>
<dbReference type="Gene3D" id="1.10.287.2250">
    <property type="match status" value="1"/>
</dbReference>
<evidence type="ECO:0000259" key="1">
    <source>
        <dbReference type="SMART" id="SM00848"/>
    </source>
</evidence>
<dbReference type="InterPro" id="IPR013201">
    <property type="entry name" value="Prot_inhib_I29"/>
</dbReference>
<name>A0AAD7UFU4_9STRA</name>
<dbReference type="EMBL" id="JAQMWT010000319">
    <property type="protein sequence ID" value="KAJ8604965.1"/>
    <property type="molecule type" value="Genomic_DNA"/>
</dbReference>
<dbReference type="SMART" id="SM00848">
    <property type="entry name" value="Inhibitor_I29"/>
    <property type="match status" value="1"/>
</dbReference>
<comment type="caution">
    <text evidence="2">The sequence shown here is derived from an EMBL/GenBank/DDBJ whole genome shotgun (WGS) entry which is preliminary data.</text>
</comment>
<dbReference type="InterPro" id="IPR038765">
    <property type="entry name" value="Papain-like_cys_pep_sf"/>
</dbReference>
<evidence type="ECO:0000313" key="2">
    <source>
        <dbReference type="EMBL" id="KAJ8604965.1"/>
    </source>
</evidence>